<dbReference type="SUPFAM" id="SSF50978">
    <property type="entry name" value="WD40 repeat-like"/>
    <property type="match status" value="1"/>
</dbReference>
<evidence type="ECO:0000313" key="3">
    <source>
        <dbReference type="Proteomes" id="UP001149090"/>
    </source>
</evidence>
<dbReference type="PANTHER" id="PTHR15496:SF2">
    <property type="entry name" value="GENERAL TRANSCRIPTION FACTOR 3C POLYPEPTIDE 4"/>
    <property type="match status" value="1"/>
</dbReference>
<keyword evidence="3" id="KW-1185">Reference proteome</keyword>
<sequence>MFHSLLSRQEITTPNSIYWNQDNFLAVKFDKLIKIINPEKINETKLIYLNDNGDYLKFEKLLSDYQVSGIPKLLPYWTHILQKPNSLIFQSICWSSSGCSKKKGCLLASLTTGSKIEIHDIGIETDLIETIDFSSILFSNHYLISTKQKNNIQKTQKRTKKQNAFDPNLYIAMIDKLTFRSICWSDIIVVSDTKYLLLLIGTKSGHVLFCGKEIEENQNENSSPNEFVFFNDVFIEESWIIALSCFSKNDEHFVAIGLSNGNIFIYQFKLQIKTNRNRMEIKGNLKNKSNKILATKLYSVISDMDYSIPINLKWIPSFRFGNEEKKEFGPFLFFSKNAQVFLWNENGIQYEKNIHIQIITGLDFNCQNLFSCSIDGSIKCYNPENSLITNLFDNDKEKVKQFFGFALSPNSLVYASAITNKSSQKKMKNSKVHFALIPKNDDITSSIIQSLEKLTKDIRLESWDISYSILLEESLDNLKILFDYANDLVIQFQSKIGDLFNSLFKEDEVELDVLFLVQKSIFIYSCFRERKEYKQEIEKSIKSSRFLIYSYYFALVLTNLRREAKENNLEISKIIDEIKFPVLLMIDYFILKSNKFQDHLTENIYKELEKLVLSFVEDLELKEMGKIIQEKQKEKIPKEKLIEFISAKEKCPICEEFIKIENRSHHYSDVHEILPLDRCMFSLQVLDEKVRRCVTCGKKSALNLSSNHFLFKNINLDFCLFCHSRFESRFI</sequence>
<name>A0A9Q0R7S9_ANAIG</name>
<dbReference type="InterPro" id="IPR044230">
    <property type="entry name" value="GTF3C4"/>
</dbReference>
<dbReference type="InterPro" id="IPR015943">
    <property type="entry name" value="WD40/YVTN_repeat-like_dom_sf"/>
</dbReference>
<dbReference type="EMBL" id="JAPDFW010000096">
    <property type="protein sequence ID" value="KAJ5070344.1"/>
    <property type="molecule type" value="Genomic_DNA"/>
</dbReference>
<dbReference type="InterPro" id="IPR036322">
    <property type="entry name" value="WD40_repeat_dom_sf"/>
</dbReference>
<dbReference type="SUPFAM" id="SSF82171">
    <property type="entry name" value="DPP6 N-terminal domain-like"/>
    <property type="match status" value="1"/>
</dbReference>
<dbReference type="Gene3D" id="2.130.10.10">
    <property type="entry name" value="YVTN repeat-like/Quinoprotein amine dehydrogenase"/>
    <property type="match status" value="1"/>
</dbReference>
<protein>
    <submittedName>
        <fullName evidence="2">General transcription factor 3c polypeptide 4 family</fullName>
    </submittedName>
</protein>
<accession>A0A9Q0R7S9</accession>
<comment type="caution">
    <text evidence="2">The sequence shown here is derived from an EMBL/GenBank/DDBJ whole genome shotgun (WGS) entry which is preliminary data.</text>
</comment>
<dbReference type="AlphaFoldDB" id="A0A9Q0R7S9"/>
<dbReference type="InterPro" id="IPR024761">
    <property type="entry name" value="TFIIIC_delta_N"/>
</dbReference>
<proteinExistence type="predicted"/>
<dbReference type="GO" id="GO:0006384">
    <property type="term" value="P:transcription initiation at RNA polymerase III promoter"/>
    <property type="evidence" value="ECO:0007669"/>
    <property type="project" value="InterPro"/>
</dbReference>
<dbReference type="GO" id="GO:0004402">
    <property type="term" value="F:histone acetyltransferase activity"/>
    <property type="evidence" value="ECO:0007669"/>
    <property type="project" value="InterPro"/>
</dbReference>
<dbReference type="Proteomes" id="UP001149090">
    <property type="component" value="Unassembled WGS sequence"/>
</dbReference>
<feature type="domain" description="Transcription factor IIIC 90kDa subunit N-terminal" evidence="1">
    <location>
        <begin position="86"/>
        <end position="415"/>
    </location>
</feature>
<reference evidence="2" key="1">
    <citation type="submission" date="2022-10" db="EMBL/GenBank/DDBJ databases">
        <title>Novel sulphate-reducing endosymbionts in the free-living metamonad Anaeramoeba.</title>
        <authorList>
            <person name="Jerlstrom-Hultqvist J."/>
            <person name="Cepicka I."/>
            <person name="Gallot-Lavallee L."/>
            <person name="Salas-Leiva D."/>
            <person name="Curtis B.A."/>
            <person name="Zahonova K."/>
            <person name="Pipaliya S."/>
            <person name="Dacks J."/>
            <person name="Roger A.J."/>
        </authorList>
    </citation>
    <scope>NUCLEOTIDE SEQUENCE</scope>
    <source>
        <strain evidence="2">BMAN</strain>
    </source>
</reference>
<evidence type="ECO:0000259" key="1">
    <source>
        <dbReference type="Pfam" id="PF12657"/>
    </source>
</evidence>
<dbReference type="PANTHER" id="PTHR15496">
    <property type="entry name" value="GENERAL TRANSCRIPTION FACTOR 3C POLYPEPTIDE 4 FAMILY"/>
    <property type="match status" value="1"/>
</dbReference>
<organism evidence="2 3">
    <name type="scientific">Anaeramoeba ignava</name>
    <name type="common">Anaerobic marine amoeba</name>
    <dbReference type="NCBI Taxonomy" id="1746090"/>
    <lineage>
        <taxon>Eukaryota</taxon>
        <taxon>Metamonada</taxon>
        <taxon>Anaeramoebidae</taxon>
        <taxon>Anaeramoeba</taxon>
    </lineage>
</organism>
<dbReference type="Pfam" id="PF12657">
    <property type="entry name" value="TFIIIC_delta"/>
    <property type="match status" value="1"/>
</dbReference>
<evidence type="ECO:0000313" key="2">
    <source>
        <dbReference type="EMBL" id="KAJ5070344.1"/>
    </source>
</evidence>
<gene>
    <name evidence="2" type="ORF">M0811_11010</name>
</gene>
<dbReference type="GO" id="GO:0000127">
    <property type="term" value="C:transcription factor TFIIIC complex"/>
    <property type="evidence" value="ECO:0007669"/>
    <property type="project" value="InterPro"/>
</dbReference>